<feature type="compositionally biased region" description="Pro residues" evidence="1">
    <location>
        <begin position="294"/>
        <end position="311"/>
    </location>
</feature>
<evidence type="ECO:0000313" key="3">
    <source>
        <dbReference type="Proteomes" id="UP001175271"/>
    </source>
</evidence>
<feature type="region of interest" description="Disordered" evidence="1">
    <location>
        <begin position="488"/>
        <end position="527"/>
    </location>
</feature>
<feature type="compositionally biased region" description="Low complexity" evidence="1">
    <location>
        <begin position="385"/>
        <end position="412"/>
    </location>
</feature>
<feature type="compositionally biased region" description="Basic and acidic residues" evidence="1">
    <location>
        <begin position="488"/>
        <end position="498"/>
    </location>
</feature>
<dbReference type="EMBL" id="JAUCMV010000002">
    <property type="protein sequence ID" value="KAK0414895.1"/>
    <property type="molecule type" value="Genomic_DNA"/>
</dbReference>
<organism evidence="2 3">
    <name type="scientific">Steinernema hermaphroditum</name>
    <dbReference type="NCBI Taxonomy" id="289476"/>
    <lineage>
        <taxon>Eukaryota</taxon>
        <taxon>Metazoa</taxon>
        <taxon>Ecdysozoa</taxon>
        <taxon>Nematoda</taxon>
        <taxon>Chromadorea</taxon>
        <taxon>Rhabditida</taxon>
        <taxon>Tylenchina</taxon>
        <taxon>Panagrolaimomorpha</taxon>
        <taxon>Strongyloidoidea</taxon>
        <taxon>Steinernematidae</taxon>
        <taxon>Steinernema</taxon>
    </lineage>
</organism>
<proteinExistence type="predicted"/>
<keyword evidence="3" id="KW-1185">Reference proteome</keyword>
<feature type="region of interest" description="Disordered" evidence="1">
    <location>
        <begin position="222"/>
        <end position="463"/>
    </location>
</feature>
<evidence type="ECO:0000313" key="2">
    <source>
        <dbReference type="EMBL" id="KAK0414895.1"/>
    </source>
</evidence>
<feature type="compositionally biased region" description="Polar residues" evidence="1">
    <location>
        <begin position="330"/>
        <end position="341"/>
    </location>
</feature>
<name>A0AA39HZA6_9BILA</name>
<gene>
    <name evidence="2" type="ORF">QR680_011666</name>
</gene>
<feature type="compositionally biased region" description="Basic and acidic residues" evidence="1">
    <location>
        <begin position="92"/>
        <end position="124"/>
    </location>
</feature>
<dbReference type="Proteomes" id="UP001175271">
    <property type="component" value="Unassembled WGS sequence"/>
</dbReference>
<accession>A0AA39HZA6</accession>
<feature type="compositionally biased region" description="Basic and acidic residues" evidence="1">
    <location>
        <begin position="137"/>
        <end position="147"/>
    </location>
</feature>
<feature type="region of interest" description="Disordered" evidence="1">
    <location>
        <begin position="88"/>
        <end position="186"/>
    </location>
</feature>
<evidence type="ECO:0000256" key="1">
    <source>
        <dbReference type="SAM" id="MobiDB-lite"/>
    </source>
</evidence>
<protein>
    <submittedName>
        <fullName evidence="2">Uncharacterized protein</fullName>
    </submittedName>
</protein>
<sequence>MSSNKHELDEEELLLGEPCGTVDLGDIDEDALFNDHFDLKSTDRKCDLTEEELLFSDDDLDHHKLAPAAVDHSFSKDDELDYDEDIILDAASVKEEPPKEEPIVEEPPKDAEVIKDEKKEEKPSNQRQRIKAPSPLPEDKPQHRDGHCSSSNKSAPPRDSRPRHGPKIHVNPNFQGRNVVRGPMPVGPPPIVGNPVLNVANSIIQSQLASMAGMAHLRPSGPVPLMSLRPSPNQPPPRPQVYLRPAIPQNQGYSMGVPGMQPPMQQVRLSLPPQPQPPMGAPFGGPIMQRPPYVTGPPPSGPALGPPPGPAPSSVRHNWNDDVNQFLMRMNQSNAMSQPTSMPMLPERSRSPRRSSRNRRHRDTRRRSSRRRARHSSSRSRSRSPSRSMSSSRSYSRSVSSYSSLSRSPSRSRSPRERSYRSQLPMGSQQPDRDPGGYMPKGRRSGDRGSRGGNSNRDPDMDCVKAIGLDHDYMSKLEEQKRLREQMLRKKEQRRNENRGSPGPSKVSRRDPPPQDPLPTDDKKRTGRSKAYLVVVVDNVERWPAAQPTIQAIASATGRIKKCWQSASSTVSIVFHEHDNAKQFMMNQNGKVYGGCRLAIRLEKAYLNLATV</sequence>
<reference evidence="2" key="1">
    <citation type="submission" date="2023-06" db="EMBL/GenBank/DDBJ databases">
        <title>Genomic analysis of the entomopathogenic nematode Steinernema hermaphroditum.</title>
        <authorList>
            <person name="Schwarz E.M."/>
            <person name="Heppert J.K."/>
            <person name="Baniya A."/>
            <person name="Schwartz H.T."/>
            <person name="Tan C.-H."/>
            <person name="Antoshechkin I."/>
            <person name="Sternberg P.W."/>
            <person name="Goodrich-Blair H."/>
            <person name="Dillman A.R."/>
        </authorList>
    </citation>
    <scope>NUCLEOTIDE SEQUENCE</scope>
    <source>
        <strain evidence="2">PS9179</strain>
        <tissue evidence="2">Whole animal</tissue>
    </source>
</reference>
<comment type="caution">
    <text evidence="2">The sequence shown here is derived from an EMBL/GenBank/DDBJ whole genome shotgun (WGS) entry which is preliminary data.</text>
</comment>
<feature type="compositionally biased region" description="Basic residues" evidence="1">
    <location>
        <begin position="351"/>
        <end position="384"/>
    </location>
</feature>
<dbReference type="AlphaFoldDB" id="A0AA39HZA6"/>